<sequence>LQTAHKLLMCLAGVHSVCGLYVNYPCVCLLVGIFEARWHAPQHNTTLNSVHTLPPVLEAWPRLTD</sequence>
<evidence type="ECO:0000313" key="2">
    <source>
        <dbReference type="Ensembl" id="ENSENLP00000021979.1"/>
    </source>
</evidence>
<accession>A0A665URV6</accession>
<protein>
    <submittedName>
        <fullName evidence="2">Uncharacterized protein</fullName>
    </submittedName>
</protein>
<reference evidence="2" key="3">
    <citation type="submission" date="2025-09" db="UniProtKB">
        <authorList>
            <consortium name="Ensembl"/>
        </authorList>
    </citation>
    <scope>IDENTIFICATION</scope>
</reference>
<dbReference type="Proteomes" id="UP000472264">
    <property type="component" value="Chromosome 16"/>
</dbReference>
<reference evidence="2" key="1">
    <citation type="submission" date="2021-04" db="EMBL/GenBank/DDBJ databases">
        <authorList>
            <consortium name="Wellcome Sanger Institute Data Sharing"/>
        </authorList>
    </citation>
    <scope>NUCLEOTIDE SEQUENCE [LARGE SCALE GENOMIC DNA]</scope>
</reference>
<reference evidence="2" key="2">
    <citation type="submission" date="2025-08" db="UniProtKB">
        <authorList>
            <consortium name="Ensembl"/>
        </authorList>
    </citation>
    <scope>IDENTIFICATION</scope>
</reference>
<evidence type="ECO:0000256" key="1">
    <source>
        <dbReference type="SAM" id="SignalP"/>
    </source>
</evidence>
<evidence type="ECO:0000313" key="3">
    <source>
        <dbReference type="Proteomes" id="UP000472264"/>
    </source>
</evidence>
<dbReference type="AlphaFoldDB" id="A0A665URV6"/>
<proteinExistence type="predicted"/>
<keyword evidence="1" id="KW-0732">Signal</keyword>
<organism evidence="2 3">
    <name type="scientific">Echeneis naucrates</name>
    <name type="common">Live sharksucker</name>
    <dbReference type="NCBI Taxonomy" id="173247"/>
    <lineage>
        <taxon>Eukaryota</taxon>
        <taxon>Metazoa</taxon>
        <taxon>Chordata</taxon>
        <taxon>Craniata</taxon>
        <taxon>Vertebrata</taxon>
        <taxon>Euteleostomi</taxon>
        <taxon>Actinopterygii</taxon>
        <taxon>Neopterygii</taxon>
        <taxon>Teleostei</taxon>
        <taxon>Neoteleostei</taxon>
        <taxon>Acanthomorphata</taxon>
        <taxon>Carangaria</taxon>
        <taxon>Carangiformes</taxon>
        <taxon>Echeneidae</taxon>
        <taxon>Echeneis</taxon>
    </lineage>
</organism>
<name>A0A665URV6_ECHNA</name>
<dbReference type="Ensembl" id="ENSENLT00000022734.1">
    <property type="protein sequence ID" value="ENSENLP00000021979.1"/>
    <property type="gene ID" value="ENSENLG00000010023.1"/>
</dbReference>
<keyword evidence="3" id="KW-1185">Reference proteome</keyword>
<dbReference type="InParanoid" id="A0A665URV6"/>
<feature type="signal peptide" evidence="1">
    <location>
        <begin position="1"/>
        <end position="19"/>
    </location>
</feature>
<feature type="chain" id="PRO_5025568134" evidence="1">
    <location>
        <begin position="20"/>
        <end position="65"/>
    </location>
</feature>